<reference evidence="2" key="2">
    <citation type="submission" date="2020-07" db="EMBL/GenBank/DDBJ databases">
        <authorList>
            <person name="Vera ALvarez R."/>
            <person name="Arias-Moreno D.M."/>
            <person name="Jimenez-Jacinto V."/>
            <person name="Jimenez-Bremont J.F."/>
            <person name="Swaminathan K."/>
            <person name="Moose S.P."/>
            <person name="Guerrero-Gonzalez M.L."/>
            <person name="Marino-Ramirez L."/>
            <person name="Landsman D."/>
            <person name="Rodriguez-Kessler M."/>
            <person name="Delgado-Sanchez P."/>
        </authorList>
    </citation>
    <scope>NUCLEOTIDE SEQUENCE</scope>
    <source>
        <tissue evidence="2">Cladode</tissue>
    </source>
</reference>
<accession>A0A7C9EIB9</accession>
<evidence type="ECO:0000313" key="2">
    <source>
        <dbReference type="EMBL" id="MBA4666606.1"/>
    </source>
</evidence>
<dbReference type="AlphaFoldDB" id="A0A7C9EIB9"/>
<name>A0A7C9EIB9_OPUST</name>
<organism evidence="2">
    <name type="scientific">Opuntia streptacantha</name>
    <name type="common">Prickly pear cactus</name>
    <name type="synonym">Opuntia cardona</name>
    <dbReference type="NCBI Taxonomy" id="393608"/>
    <lineage>
        <taxon>Eukaryota</taxon>
        <taxon>Viridiplantae</taxon>
        <taxon>Streptophyta</taxon>
        <taxon>Embryophyta</taxon>
        <taxon>Tracheophyta</taxon>
        <taxon>Spermatophyta</taxon>
        <taxon>Magnoliopsida</taxon>
        <taxon>eudicotyledons</taxon>
        <taxon>Gunneridae</taxon>
        <taxon>Pentapetalae</taxon>
        <taxon>Caryophyllales</taxon>
        <taxon>Cactineae</taxon>
        <taxon>Cactaceae</taxon>
        <taxon>Opuntioideae</taxon>
        <taxon>Opuntia</taxon>
    </lineage>
</organism>
<proteinExistence type="predicted"/>
<protein>
    <submittedName>
        <fullName evidence="2">Uncharacterized protein</fullName>
    </submittedName>
</protein>
<sequence length="132" mass="14245">MLKPRPLDDARPPTPETEKRTLTLSQPEASRCACPVLRQSGCSLHSPLLLRLLAHCPVPVAQPWPSALRLLLQISSGSTPRTGNSASQPWPSSGRSTPSVSRRRLSRCQPAAACLPCHCPGCPVRQCPMAIH</sequence>
<feature type="region of interest" description="Disordered" evidence="1">
    <location>
        <begin position="1"/>
        <end position="27"/>
    </location>
</feature>
<feature type="compositionally biased region" description="Polar residues" evidence="1">
    <location>
        <begin position="76"/>
        <end position="100"/>
    </location>
</feature>
<feature type="compositionally biased region" description="Basic and acidic residues" evidence="1">
    <location>
        <begin position="1"/>
        <end position="21"/>
    </location>
</feature>
<reference evidence="2" key="1">
    <citation type="journal article" date="2013" name="J. Plant Res.">
        <title>Effect of fungi and light on seed germination of three Opuntia species from semiarid lands of central Mexico.</title>
        <authorList>
            <person name="Delgado-Sanchez P."/>
            <person name="Jimenez-Bremont J.F."/>
            <person name="Guerrero-Gonzalez Mde L."/>
            <person name="Flores J."/>
        </authorList>
    </citation>
    <scope>NUCLEOTIDE SEQUENCE</scope>
    <source>
        <tissue evidence="2">Cladode</tissue>
    </source>
</reference>
<evidence type="ECO:0000256" key="1">
    <source>
        <dbReference type="SAM" id="MobiDB-lite"/>
    </source>
</evidence>
<feature type="region of interest" description="Disordered" evidence="1">
    <location>
        <begin position="76"/>
        <end position="102"/>
    </location>
</feature>
<dbReference type="EMBL" id="GISG01232152">
    <property type="protein sequence ID" value="MBA4666606.1"/>
    <property type="molecule type" value="Transcribed_RNA"/>
</dbReference>